<feature type="domain" description="Antitoxin Xre-like helix-turn-helix" evidence="2">
    <location>
        <begin position="27"/>
        <end position="82"/>
    </location>
</feature>
<keyword evidence="4" id="KW-1185">Reference proteome</keyword>
<dbReference type="InterPro" id="IPR024467">
    <property type="entry name" value="Xre/MbcA/ParS-like_toxin-bd"/>
</dbReference>
<accession>A0ABS6H7F7</accession>
<name>A0ABS6H7F7_9PROT</name>
<gene>
    <name evidence="3" type="ORF">JJQ90_09215</name>
</gene>
<proteinExistence type="predicted"/>
<sequence length="148" mass="16044">MSATGTTRLYGTLYRAPAMERIRLMTDGVRAADAKRWLEIAELGRSSTLKALDLPVATFNRKVKANARLSPAESERVIGFARLVGQVEALLEEAGAPADFDARAWLARWLTEPLPALGQARPIDFMNTMEGQALVSQKLAQIGGGAYA</sequence>
<evidence type="ECO:0000313" key="4">
    <source>
        <dbReference type="Proteomes" id="UP000689967"/>
    </source>
</evidence>
<evidence type="ECO:0000259" key="2">
    <source>
        <dbReference type="Pfam" id="PF20432"/>
    </source>
</evidence>
<organism evidence="3 4">
    <name type="scientific">Falsiroseomonas oleicola</name>
    <dbReference type="NCBI Taxonomy" id="2801474"/>
    <lineage>
        <taxon>Bacteria</taxon>
        <taxon>Pseudomonadati</taxon>
        <taxon>Pseudomonadota</taxon>
        <taxon>Alphaproteobacteria</taxon>
        <taxon>Acetobacterales</taxon>
        <taxon>Roseomonadaceae</taxon>
        <taxon>Falsiroseomonas</taxon>
    </lineage>
</organism>
<feature type="domain" description="Antitoxin Xre/MbcA/ParS-like toxin-binding" evidence="1">
    <location>
        <begin position="100"/>
        <end position="145"/>
    </location>
</feature>
<dbReference type="InterPro" id="IPR046847">
    <property type="entry name" value="Xre-like_HTH"/>
</dbReference>
<dbReference type="RefSeq" id="WP_216874582.1">
    <property type="nucleotide sequence ID" value="NZ_JAERQM010000002.1"/>
</dbReference>
<evidence type="ECO:0000259" key="1">
    <source>
        <dbReference type="Pfam" id="PF09722"/>
    </source>
</evidence>
<dbReference type="Pfam" id="PF09722">
    <property type="entry name" value="Xre_MbcA_ParS_C"/>
    <property type="match status" value="1"/>
</dbReference>
<evidence type="ECO:0000313" key="3">
    <source>
        <dbReference type="EMBL" id="MBU8543883.1"/>
    </source>
</evidence>
<protein>
    <submittedName>
        <fullName evidence="3">DUF2384 domain-containing protein</fullName>
    </submittedName>
</protein>
<reference evidence="3 4" key="1">
    <citation type="submission" date="2021-01" db="EMBL/GenBank/DDBJ databases">
        <title>Roseomonas sp. nov, a bacterium isolated from an oil production mixture in Yumen Oilfield.</title>
        <authorList>
            <person name="Wu D."/>
        </authorList>
    </citation>
    <scope>NUCLEOTIDE SEQUENCE [LARGE SCALE GENOMIC DNA]</scope>
    <source>
        <strain evidence="3 4">ROY-5-3</strain>
    </source>
</reference>
<dbReference type="EMBL" id="JAERQM010000002">
    <property type="protein sequence ID" value="MBU8543883.1"/>
    <property type="molecule type" value="Genomic_DNA"/>
</dbReference>
<dbReference type="Proteomes" id="UP000689967">
    <property type="component" value="Unassembled WGS sequence"/>
</dbReference>
<comment type="caution">
    <text evidence="3">The sequence shown here is derived from an EMBL/GenBank/DDBJ whole genome shotgun (WGS) entry which is preliminary data.</text>
</comment>
<dbReference type="Pfam" id="PF20432">
    <property type="entry name" value="Xre-like-HTH"/>
    <property type="match status" value="1"/>
</dbReference>